<sequence>MEALGIPCWHSFHLISTHFGDNEMWQEAIDRKFFGAGKPFARDEFDQLLHGFGAVSSDTPAIAFSEDLIAAYPEAKVVLVERDIDSWYKSYMHSIIGNMFSPVALLVYHLDRFYVHPIGKVQLSTVAGWLGIQSKKDAERLARDRYREHYALVRRVTPKERLLEFKLADGWEPLCAFLGKPVPDMSFPHLNDQAWFDEKASLLLKIGAMKLLRKIAMVVVPTIVVERTKVKLPSKNGCPWFLGESEMPRDWDWKKAYAPAKSRLDTMAKVCDRKWITEETVATIFFECILQACLREMVVTEDDCDAELKRKLQRKWIAAKRMTAQKIIGQAAMRSLRESFPWMTTPLVVGAPMRVFSGPKLAVSVSSAGGLGFIGPNPKPANTLADLAEARALARESKQLASFIESTTMLPVGIGFQCWDGDFKFAVEAVREHRPCAVWLFAPRHGQADLDEWSAGIRGALPGVSIWTQVGTLKESLEAVGGARRTDVLVIQGTEAGGHGRAHDGMGLMTLLPEVSDAVRASGVPVFAAGGIGDGRGVAAALVLGASGAVMGTRFLASTEARISKGYQDEVVRASDGGACTVRTMLYNQMRGTTGWPEEFSPRGIVNKSWHEHKAGVPMEELKKRYREAEGAGDEGWGPEGRLATYAGAGVGLIHSVEDAAEIVRRVQGEAKDILLGGLTGTQD</sequence>
<keyword evidence="3" id="KW-0560">Oxidoreductase</keyword>
<dbReference type="SUPFAM" id="SSF51412">
    <property type="entry name" value="Inosine monophosphate dehydrogenase (IMPDH)"/>
    <property type="match status" value="1"/>
</dbReference>
<proteinExistence type="predicted"/>
<evidence type="ECO:0000256" key="1">
    <source>
        <dbReference type="ARBA" id="ARBA00022630"/>
    </source>
</evidence>
<dbReference type="AlphaFoldDB" id="A0AAE8N581"/>
<dbReference type="Gene3D" id="3.40.50.300">
    <property type="entry name" value="P-loop containing nucleotide triphosphate hydrolases"/>
    <property type="match status" value="1"/>
</dbReference>
<dbReference type="SUPFAM" id="SSF52540">
    <property type="entry name" value="P-loop containing nucleoside triphosphate hydrolases"/>
    <property type="match status" value="1"/>
</dbReference>
<dbReference type="GO" id="GO:0018580">
    <property type="term" value="F:nitronate monooxygenase activity"/>
    <property type="evidence" value="ECO:0007669"/>
    <property type="project" value="InterPro"/>
</dbReference>
<protein>
    <submittedName>
        <fullName evidence="4">Related to FMN-dependent 2-nitropropane dioxygenase</fullName>
    </submittedName>
</protein>
<gene>
    <name evidence="4" type="ORF">DNG_09101</name>
</gene>
<dbReference type="Gene3D" id="3.20.20.70">
    <property type="entry name" value="Aldolase class I"/>
    <property type="match status" value="1"/>
</dbReference>
<dbReference type="InterPro" id="IPR013785">
    <property type="entry name" value="Aldolase_TIM"/>
</dbReference>
<dbReference type="InterPro" id="IPR004136">
    <property type="entry name" value="NMO"/>
</dbReference>
<evidence type="ECO:0000256" key="2">
    <source>
        <dbReference type="ARBA" id="ARBA00022643"/>
    </source>
</evidence>
<dbReference type="Proteomes" id="UP001187682">
    <property type="component" value="Unassembled WGS sequence"/>
</dbReference>
<dbReference type="Pfam" id="PF17784">
    <property type="entry name" value="Sulfotransfer_4"/>
    <property type="match status" value="1"/>
</dbReference>
<dbReference type="GO" id="GO:0051213">
    <property type="term" value="F:dioxygenase activity"/>
    <property type="evidence" value="ECO:0007669"/>
    <property type="project" value="UniProtKB-KW"/>
</dbReference>
<evidence type="ECO:0000256" key="3">
    <source>
        <dbReference type="ARBA" id="ARBA00023002"/>
    </source>
</evidence>
<evidence type="ECO:0000313" key="4">
    <source>
        <dbReference type="EMBL" id="SPO06412.1"/>
    </source>
</evidence>
<keyword evidence="1" id="KW-0285">Flavoprotein</keyword>
<reference evidence="4" key="1">
    <citation type="submission" date="2018-03" db="EMBL/GenBank/DDBJ databases">
        <authorList>
            <person name="Guldener U."/>
        </authorList>
    </citation>
    <scope>NUCLEOTIDE SEQUENCE</scope>
</reference>
<evidence type="ECO:0000313" key="5">
    <source>
        <dbReference type="Proteomes" id="UP001187682"/>
    </source>
</evidence>
<dbReference type="InterPro" id="IPR027417">
    <property type="entry name" value="P-loop_NTPase"/>
</dbReference>
<name>A0AAE8N581_9PEZI</name>
<dbReference type="InterPro" id="IPR040632">
    <property type="entry name" value="Sulfotransfer_4"/>
</dbReference>
<dbReference type="Pfam" id="PF03060">
    <property type="entry name" value="NMO"/>
    <property type="match status" value="1"/>
</dbReference>
<dbReference type="PANTHER" id="PTHR32332">
    <property type="entry name" value="2-NITROPROPANE DIOXYGENASE"/>
    <property type="match status" value="1"/>
</dbReference>
<dbReference type="EMBL" id="ONZQ02000015">
    <property type="protein sequence ID" value="SPO06412.1"/>
    <property type="molecule type" value="Genomic_DNA"/>
</dbReference>
<organism evidence="4 5">
    <name type="scientific">Cephalotrichum gorgonifer</name>
    <dbReference type="NCBI Taxonomy" id="2041049"/>
    <lineage>
        <taxon>Eukaryota</taxon>
        <taxon>Fungi</taxon>
        <taxon>Dikarya</taxon>
        <taxon>Ascomycota</taxon>
        <taxon>Pezizomycotina</taxon>
        <taxon>Sordariomycetes</taxon>
        <taxon>Hypocreomycetidae</taxon>
        <taxon>Microascales</taxon>
        <taxon>Microascaceae</taxon>
        <taxon>Cephalotrichum</taxon>
    </lineage>
</organism>
<dbReference type="PANTHER" id="PTHR32332:SF34">
    <property type="entry name" value="2-NITROPROPANE DIOXYGENASE FAMILY, PUTATIVE-RELATED"/>
    <property type="match status" value="1"/>
</dbReference>
<keyword evidence="2" id="KW-0288">FMN</keyword>
<accession>A0AAE8N581</accession>
<keyword evidence="4" id="KW-0223">Dioxygenase</keyword>
<keyword evidence="5" id="KW-1185">Reference proteome</keyword>
<comment type="caution">
    <text evidence="4">The sequence shown here is derived from an EMBL/GenBank/DDBJ whole genome shotgun (WGS) entry which is preliminary data.</text>
</comment>
<dbReference type="CDD" id="cd04730">
    <property type="entry name" value="NPD_like"/>
    <property type="match status" value="1"/>
</dbReference>